<name>A0A1F5F499_9BACT</name>
<proteinExistence type="predicted"/>
<evidence type="ECO:0000313" key="3">
    <source>
        <dbReference type="Proteomes" id="UP000177187"/>
    </source>
</evidence>
<dbReference type="Gene3D" id="3.40.50.10420">
    <property type="entry name" value="NagB/RpiA/CoA transferase-like"/>
    <property type="match status" value="1"/>
</dbReference>
<dbReference type="InterPro" id="IPR037171">
    <property type="entry name" value="NagB/RpiA_transferase-like"/>
</dbReference>
<comment type="caution">
    <text evidence="2">The sequence shown here is derived from an EMBL/GenBank/DDBJ whole genome shotgun (WGS) entry which is preliminary data.</text>
</comment>
<dbReference type="InterPro" id="IPR003741">
    <property type="entry name" value="LUD_dom"/>
</dbReference>
<dbReference type="PANTHER" id="PTHR36179:SF2">
    <property type="entry name" value="LUD DOMAIN-CONTAINING PROTEIN"/>
    <property type="match status" value="1"/>
</dbReference>
<dbReference type="SUPFAM" id="SSF100950">
    <property type="entry name" value="NagB/RpiA/CoA transferase-like"/>
    <property type="match status" value="1"/>
</dbReference>
<dbReference type="Pfam" id="PF02589">
    <property type="entry name" value="LUD_dom"/>
    <property type="match status" value="1"/>
</dbReference>
<protein>
    <recommendedName>
        <fullName evidence="1">LUD domain-containing protein</fullName>
    </recommendedName>
</protein>
<dbReference type="InterPro" id="IPR024185">
    <property type="entry name" value="FTHF_cligase-like_sf"/>
</dbReference>
<dbReference type="PIRSF" id="PIRSF020269">
    <property type="entry name" value="DUF1121"/>
    <property type="match status" value="1"/>
</dbReference>
<evidence type="ECO:0000313" key="2">
    <source>
        <dbReference type="EMBL" id="OGD74485.1"/>
    </source>
</evidence>
<gene>
    <name evidence="2" type="ORF">A2Y64_01905</name>
</gene>
<dbReference type="InterPro" id="IPR009501">
    <property type="entry name" value="UCP020269"/>
</dbReference>
<feature type="domain" description="LUD" evidence="1">
    <location>
        <begin position="22"/>
        <end position="214"/>
    </location>
</feature>
<dbReference type="PANTHER" id="PTHR36179">
    <property type="entry name" value="LUD_DOM DOMAIN-CONTAINING PROTEIN"/>
    <property type="match status" value="1"/>
</dbReference>
<evidence type="ECO:0000259" key="1">
    <source>
        <dbReference type="Pfam" id="PF02589"/>
    </source>
</evidence>
<sequence>MTTPADKSAEKALKKYRRLGGEDLVAQLRALGYDAVYVPTREKALEEILARVPAGAKVGAGGSLTLGQIGALEALRERGHEVLSPLGADPSSEEKTAMRRRALTADVFLTGVNAVTADGEIVNLDGTGNRVAATCFGPGRVIYVLGINKLTGDLEEALSRVRNFAAPANAMRLGLDTPCADTGFCHDCDSEGRICNRLVIHLRAGRGEHSVIVVGEELGL</sequence>
<dbReference type="AlphaFoldDB" id="A0A1F5F499"/>
<accession>A0A1F5F499</accession>
<dbReference type="Proteomes" id="UP000177187">
    <property type="component" value="Unassembled WGS sequence"/>
</dbReference>
<dbReference type="EMBL" id="MFAF01000102">
    <property type="protein sequence ID" value="OGD74485.1"/>
    <property type="molecule type" value="Genomic_DNA"/>
</dbReference>
<dbReference type="STRING" id="1817816.A2Y64_01905"/>
<organism evidence="2 3">
    <name type="scientific">Candidatus Coatesbacteria bacterium RBG_13_66_14</name>
    <dbReference type="NCBI Taxonomy" id="1817816"/>
    <lineage>
        <taxon>Bacteria</taxon>
        <taxon>Candidatus Coatesiibacteriota</taxon>
    </lineage>
</organism>
<reference evidence="2 3" key="1">
    <citation type="journal article" date="2016" name="Nat. Commun.">
        <title>Thousands of microbial genomes shed light on interconnected biogeochemical processes in an aquifer system.</title>
        <authorList>
            <person name="Anantharaman K."/>
            <person name="Brown C.T."/>
            <person name="Hug L.A."/>
            <person name="Sharon I."/>
            <person name="Castelle C.J."/>
            <person name="Probst A.J."/>
            <person name="Thomas B.C."/>
            <person name="Singh A."/>
            <person name="Wilkins M.J."/>
            <person name="Karaoz U."/>
            <person name="Brodie E.L."/>
            <person name="Williams K.H."/>
            <person name="Hubbard S.S."/>
            <person name="Banfield J.F."/>
        </authorList>
    </citation>
    <scope>NUCLEOTIDE SEQUENCE [LARGE SCALE GENOMIC DNA]</scope>
</reference>